<evidence type="ECO:0000313" key="3">
    <source>
        <dbReference type="EMBL" id="KAA8915666.1"/>
    </source>
</evidence>
<feature type="domain" description="Rab-GAP TBC" evidence="2">
    <location>
        <begin position="108"/>
        <end position="390"/>
    </location>
</feature>
<dbReference type="VEuPathDB" id="FungiDB:TRICI_002178"/>
<comment type="caution">
    <text evidence="3">The sequence shown here is derived from an EMBL/GenBank/DDBJ whole genome shotgun (WGS) entry which is preliminary data.</text>
</comment>
<sequence length="490" mass="55704">MSAKVFESYTTTTTTTTTTKEMEETFRGGENDDEQNQGKKSLAALSSTLSASSSLSGSTTYSPTMSSSRFKHYLKPTVSDSPELVSLCQQYIEDKDVEGLARLARNRGLPPDLRQYAWPLLLENHPYVLEPNIIPEFPTQPVSDEIIPVRRVRNDISRYRRRLKPMIRYNNNFQISSNQSARSTPLSTSPSSPTSATANGTVTPKRVGEVDDTAALSEYLSESLEDQRFNVIQEAIETFLGKWGKLIPYESGITWVAFALADWVNPVYEMKKSSTSNASTPEMTPVSEWEPGFSFSTVFEHFMLVMFHSPKPKGDGPYGPCDSPITDRISSFLSVFRKMLPEISAHFDEEDVLSNIGGDEWLIWWIKWLGAKVWNLNDRARVWDMYLGWRPDGAKQESTYEAEIGIGTDPFWNVMELESTKILEPHLQHLFVCIALLKANKHTLLELDQSEIREFLGRVSKSKDTESIIQEAGESYRSWKWLEEHEEEED</sequence>
<organism evidence="3 4">
    <name type="scientific">Trichomonascus ciferrii</name>
    <dbReference type="NCBI Taxonomy" id="44093"/>
    <lineage>
        <taxon>Eukaryota</taxon>
        <taxon>Fungi</taxon>
        <taxon>Dikarya</taxon>
        <taxon>Ascomycota</taxon>
        <taxon>Saccharomycotina</taxon>
        <taxon>Dipodascomycetes</taxon>
        <taxon>Dipodascales</taxon>
        <taxon>Trichomonascaceae</taxon>
        <taxon>Trichomonascus</taxon>
        <taxon>Trichomonascus ciferrii complex</taxon>
    </lineage>
</organism>
<dbReference type="PROSITE" id="PS50086">
    <property type="entry name" value="TBC_RABGAP"/>
    <property type="match status" value="1"/>
</dbReference>
<feature type="region of interest" description="Disordered" evidence="1">
    <location>
        <begin position="177"/>
        <end position="208"/>
    </location>
</feature>
<feature type="region of interest" description="Disordered" evidence="1">
    <location>
        <begin position="1"/>
        <end position="38"/>
    </location>
</feature>
<name>A0A642V6H2_9ASCO</name>
<feature type="compositionally biased region" description="Low complexity" evidence="1">
    <location>
        <begin position="180"/>
        <end position="198"/>
    </location>
</feature>
<evidence type="ECO:0000313" key="4">
    <source>
        <dbReference type="Proteomes" id="UP000761534"/>
    </source>
</evidence>
<dbReference type="EMBL" id="SWFS01000151">
    <property type="protein sequence ID" value="KAA8915666.1"/>
    <property type="molecule type" value="Genomic_DNA"/>
</dbReference>
<feature type="compositionally biased region" description="Basic and acidic residues" evidence="1">
    <location>
        <begin position="20"/>
        <end position="30"/>
    </location>
</feature>
<gene>
    <name evidence="3" type="ORF">TRICI_002178</name>
</gene>
<accession>A0A642V6H2</accession>
<keyword evidence="4" id="KW-1185">Reference proteome</keyword>
<reference evidence="3" key="1">
    <citation type="journal article" date="2019" name="G3 (Bethesda)">
        <title>Genome Assemblies of Two Rare Opportunistic Yeast Pathogens: Diutina rugosa (syn. Candida rugosa) and Trichomonascus ciferrii (syn. Candida ciferrii).</title>
        <authorList>
            <person name="Mixao V."/>
            <person name="Saus E."/>
            <person name="Hansen A.P."/>
            <person name="Lass-Florl C."/>
            <person name="Gabaldon T."/>
        </authorList>
    </citation>
    <scope>NUCLEOTIDE SEQUENCE</scope>
    <source>
        <strain evidence="3">CBS 4856</strain>
    </source>
</reference>
<proteinExistence type="predicted"/>
<dbReference type="OrthoDB" id="27140at2759"/>
<dbReference type="AlphaFoldDB" id="A0A642V6H2"/>
<evidence type="ECO:0000259" key="2">
    <source>
        <dbReference type="PROSITE" id="PS50086"/>
    </source>
</evidence>
<feature type="compositionally biased region" description="Low complexity" evidence="1">
    <location>
        <begin position="10"/>
        <end position="19"/>
    </location>
</feature>
<protein>
    <recommendedName>
        <fullName evidence="2">Rab-GAP TBC domain-containing protein</fullName>
    </recommendedName>
</protein>
<evidence type="ECO:0000256" key="1">
    <source>
        <dbReference type="SAM" id="MobiDB-lite"/>
    </source>
</evidence>
<dbReference type="InterPro" id="IPR035969">
    <property type="entry name" value="Rab-GAP_TBC_sf"/>
</dbReference>
<dbReference type="SUPFAM" id="SSF47923">
    <property type="entry name" value="Ypt/Rab-GAP domain of gyp1p"/>
    <property type="match status" value="1"/>
</dbReference>
<dbReference type="Gene3D" id="1.10.472.80">
    <property type="entry name" value="Ypt/Rab-GAP domain of gyp1p, domain 3"/>
    <property type="match status" value="1"/>
</dbReference>
<dbReference type="InterPro" id="IPR000195">
    <property type="entry name" value="Rab-GAP-TBC_dom"/>
</dbReference>
<dbReference type="Proteomes" id="UP000761534">
    <property type="component" value="Unassembled WGS sequence"/>
</dbReference>